<evidence type="ECO:0008006" key="3">
    <source>
        <dbReference type="Google" id="ProtNLM"/>
    </source>
</evidence>
<organism evidence="1 2">
    <name type="scientific">Aquimarina rubra</name>
    <dbReference type="NCBI Taxonomy" id="1920033"/>
    <lineage>
        <taxon>Bacteria</taxon>
        <taxon>Pseudomonadati</taxon>
        <taxon>Bacteroidota</taxon>
        <taxon>Flavobacteriia</taxon>
        <taxon>Flavobacteriales</taxon>
        <taxon>Flavobacteriaceae</taxon>
        <taxon>Aquimarina</taxon>
    </lineage>
</organism>
<proteinExistence type="predicted"/>
<gene>
    <name evidence="1" type="ORF">ACFSR1_12845</name>
</gene>
<dbReference type="RefSeq" id="WP_378293091.1">
    <property type="nucleotide sequence ID" value="NZ_JBHULE010000019.1"/>
</dbReference>
<dbReference type="Proteomes" id="UP001597319">
    <property type="component" value="Unassembled WGS sequence"/>
</dbReference>
<name>A0ABW5LG83_9FLAO</name>
<evidence type="ECO:0000313" key="1">
    <source>
        <dbReference type="EMBL" id="MFD2563559.1"/>
    </source>
</evidence>
<dbReference type="Gene3D" id="3.40.50.2000">
    <property type="entry name" value="Glycogen Phosphorylase B"/>
    <property type="match status" value="1"/>
</dbReference>
<reference evidence="2" key="1">
    <citation type="journal article" date="2019" name="Int. J. Syst. Evol. Microbiol.">
        <title>The Global Catalogue of Microorganisms (GCM) 10K type strain sequencing project: providing services to taxonomists for standard genome sequencing and annotation.</title>
        <authorList>
            <consortium name="The Broad Institute Genomics Platform"/>
            <consortium name="The Broad Institute Genome Sequencing Center for Infectious Disease"/>
            <person name="Wu L."/>
            <person name="Ma J."/>
        </authorList>
    </citation>
    <scope>NUCLEOTIDE SEQUENCE [LARGE SCALE GENOMIC DNA]</scope>
    <source>
        <strain evidence="2">KCTC 52274</strain>
    </source>
</reference>
<dbReference type="SUPFAM" id="SSF53756">
    <property type="entry name" value="UDP-Glycosyltransferase/glycogen phosphorylase"/>
    <property type="match status" value="1"/>
</dbReference>
<protein>
    <recommendedName>
        <fullName evidence="3">UDP-2,4-diacetamido-2,4, 6-trideoxy-beta-L-altropyranose hydrolase</fullName>
    </recommendedName>
</protein>
<evidence type="ECO:0000313" key="2">
    <source>
        <dbReference type="Proteomes" id="UP001597319"/>
    </source>
</evidence>
<comment type="caution">
    <text evidence="1">The sequence shown here is derived from an EMBL/GenBank/DDBJ whole genome shotgun (WGS) entry which is preliminary data.</text>
</comment>
<accession>A0ABW5LG83</accession>
<dbReference type="Gene3D" id="3.40.50.11190">
    <property type="match status" value="1"/>
</dbReference>
<sequence>MKNRILFRVDGGLKKGLGHLVRSIALAKNMKLTTNFEIVFASNYSEILEKKLNEAGFSVYYNDKNKPEEEFLLEVIDTLKITNVFIDDLHQYAREFMLQLKKNIKVIFFHNSCNASKDSCATIIPSAHTDRNSLLTLGFNKNKLFIGPEYVIINDKLIDLKKQKKESETANIFRIVITTGGSDPKGVLLTILKYLQGIKNKDLEIIVLIGEGFMHREELSKILDSNRNSAHLKLKAVPYSIKELILADMAISTFGVSTYELMYLGIPVLSVAHAIPNAKGSKLLANKYSAIKDLGLIDNLTKESFKNGLFSMINSLDEREDLVRNGIRLIDGKGIERVSKILVDKFYS</sequence>
<keyword evidence="2" id="KW-1185">Reference proteome</keyword>
<dbReference type="EMBL" id="JBHULE010000019">
    <property type="protein sequence ID" value="MFD2563559.1"/>
    <property type="molecule type" value="Genomic_DNA"/>
</dbReference>